<organism evidence="18 19">
    <name type="scientific">Virgisporangium aurantiacum</name>
    <dbReference type="NCBI Taxonomy" id="175570"/>
    <lineage>
        <taxon>Bacteria</taxon>
        <taxon>Bacillati</taxon>
        <taxon>Actinomycetota</taxon>
        <taxon>Actinomycetes</taxon>
        <taxon>Micromonosporales</taxon>
        <taxon>Micromonosporaceae</taxon>
        <taxon>Virgisporangium</taxon>
    </lineage>
</organism>
<dbReference type="NCBIfam" id="TIGR01828">
    <property type="entry name" value="pyru_phos_dikin"/>
    <property type="match status" value="1"/>
</dbReference>
<dbReference type="InterPro" id="IPR036637">
    <property type="entry name" value="Phosphohistidine_dom_sf"/>
</dbReference>
<evidence type="ECO:0000256" key="3">
    <source>
        <dbReference type="ARBA" id="ARBA00011994"/>
    </source>
</evidence>
<feature type="domain" description="Pyruvate phosphate dikinase AMP/ATP-binding" evidence="16">
    <location>
        <begin position="63"/>
        <end position="286"/>
    </location>
</feature>
<dbReference type="PANTHER" id="PTHR22931:SF9">
    <property type="entry name" value="PYRUVATE, PHOSPHATE DIKINASE 1, CHLOROPLASTIC"/>
    <property type="match status" value="1"/>
</dbReference>
<keyword evidence="10 14" id="KW-0460">Magnesium</keyword>
<dbReference type="Gene3D" id="1.20.80.30">
    <property type="match status" value="1"/>
</dbReference>
<dbReference type="AlphaFoldDB" id="A0A8J4DYL1"/>
<dbReference type="Gene3D" id="1.10.189.10">
    <property type="entry name" value="Pyruvate Phosphate Dikinase, domain 2"/>
    <property type="match status" value="1"/>
</dbReference>
<dbReference type="InterPro" id="IPR002192">
    <property type="entry name" value="PPDK_AMP/ATP-bd"/>
</dbReference>
<dbReference type="PIRSF" id="PIRSF000853">
    <property type="entry name" value="PPDK"/>
    <property type="match status" value="1"/>
</dbReference>
<comment type="catalytic activity">
    <reaction evidence="11">
        <text>pyruvate + phosphate + ATP = phosphoenolpyruvate + AMP + diphosphate + H(+)</text>
        <dbReference type="Rhea" id="RHEA:10756"/>
        <dbReference type="ChEBI" id="CHEBI:15361"/>
        <dbReference type="ChEBI" id="CHEBI:15378"/>
        <dbReference type="ChEBI" id="CHEBI:30616"/>
        <dbReference type="ChEBI" id="CHEBI:33019"/>
        <dbReference type="ChEBI" id="CHEBI:43474"/>
        <dbReference type="ChEBI" id="CHEBI:58702"/>
        <dbReference type="ChEBI" id="CHEBI:456215"/>
        <dbReference type="EC" id="2.7.9.1"/>
    </reaction>
</comment>
<dbReference type="SUPFAM" id="SSF51621">
    <property type="entry name" value="Phosphoenolpyruvate/pyruvate domain"/>
    <property type="match status" value="1"/>
</dbReference>
<evidence type="ECO:0000256" key="1">
    <source>
        <dbReference type="ARBA" id="ARBA00001946"/>
    </source>
</evidence>
<protein>
    <recommendedName>
        <fullName evidence="4 11">Pyruvate, phosphate dikinase</fullName>
        <ecNumber evidence="3 11">2.7.9.1</ecNumber>
    </recommendedName>
</protein>
<evidence type="ECO:0000259" key="16">
    <source>
        <dbReference type="Pfam" id="PF01326"/>
    </source>
</evidence>
<dbReference type="GO" id="GO:0016301">
    <property type="term" value="F:kinase activity"/>
    <property type="evidence" value="ECO:0007669"/>
    <property type="project" value="UniProtKB-UniRule"/>
</dbReference>
<dbReference type="EMBL" id="BOPG01000012">
    <property type="protein sequence ID" value="GIJ54761.1"/>
    <property type="molecule type" value="Genomic_DNA"/>
</dbReference>
<dbReference type="GO" id="GO:0046872">
    <property type="term" value="F:metal ion binding"/>
    <property type="evidence" value="ECO:0007669"/>
    <property type="project" value="UniProtKB-UniRule"/>
</dbReference>
<comment type="cofactor">
    <cofactor evidence="1 11 14">
        <name>Mg(2+)</name>
        <dbReference type="ChEBI" id="CHEBI:18420"/>
    </cofactor>
</comment>
<dbReference type="SUPFAM" id="SSF52009">
    <property type="entry name" value="Phosphohistidine domain"/>
    <property type="match status" value="1"/>
</dbReference>
<dbReference type="GO" id="GO:0050242">
    <property type="term" value="F:pyruvate, phosphate dikinase activity"/>
    <property type="evidence" value="ECO:0007669"/>
    <property type="project" value="UniProtKB-UniRule"/>
</dbReference>
<comment type="similarity">
    <text evidence="2 11">Belongs to the PEP-utilizing enzyme family.</text>
</comment>
<sequence>MAAKYVYDFVEGNKDLKDLLGGKGANLAEMTRLGLPVPPGFTISTDACRAYLSTGDVPAGLFAEVADHLHRLETQMGRTLGDPDDPLLLSVRSGAKFSMPGMMETVLDIGLNDTSVHGLAAHAGDVRFAWDSYRRLIQMFGRTVFDVPGEEFEAALTAEKALRDATADTDLDDAALRHLVDVYKKVFQTHTGREFPQSPHEQLRLAVQAVFRSWNAERAVVYRRQERIPADLGTAVNVMAMVFGNLGEDSGTGVAFTRDPATGARGVYGDYLENAQGEDVVAGIRNTMPLSQLATVDRRSYDRLLELMARLEKHYRDLCDIEFTIERGTLWMLQTRVGKRTPAAAFVIANQLVDEGLIDLDEALRRVTGRQLTTLMFPTFDPAATPKALARGVPASPGAAVGRAVFDSARAAAATGPVILVRRETNPDDLPGMITAQGILTSRGGKTSHAAVVARGMGRTCVCGADAIDIDGDSFRVGDTVVREGDVISIDGATGDVYVGSVPVRPSRVARYLDGTIKAGEDPLLRAVGRLLAHADARRRLGVHANADTGDDAARARRLGATGVGLCRTEHMFLGERRPLVERLILATSDEERQAALDALLLLQRKDFIEILSAMDGLPVTIRLLDPPLHEFLPPLTELAVRVARAEERGEDPGADATMLAAVQRMHEENPMLGLRGVRLGLVVPGLFAMQVRAIAEAAAQVRADGGDPRPEIMVPLIGSVQELEVVRAEIEQVLSTVDGGRSARIGTMIEVPRAALTAGEIAPVAEFFSFGTNDLTQMGWGFSRDDVESAFFSRYLELGIFGVSPFESIDATGIGRLIRIAVDEGRAANPGLTIGVCGEHGGDPDSVHFFDEVGLDYVSCSPYRVPVARLEAGRAAVTGEGSDSR</sequence>
<dbReference type="InterPro" id="IPR040442">
    <property type="entry name" value="Pyrv_kinase-like_dom_sf"/>
</dbReference>
<feature type="domain" description="Pyruvate phosphate dikinase AMP/ATP-binding" evidence="16">
    <location>
        <begin position="299"/>
        <end position="345"/>
    </location>
</feature>
<dbReference type="InterPro" id="IPR018274">
    <property type="entry name" value="PEP_util_AS"/>
</dbReference>
<feature type="binding site" evidence="13">
    <location>
        <position position="775"/>
    </location>
    <ligand>
        <name>substrate</name>
    </ligand>
</feature>
<evidence type="ECO:0000256" key="14">
    <source>
        <dbReference type="PIRSR" id="PIRSR000853-3"/>
    </source>
</evidence>
<dbReference type="Pfam" id="PF02896">
    <property type="entry name" value="PEP-utilizers_C"/>
    <property type="match status" value="1"/>
</dbReference>
<evidence type="ECO:0000256" key="2">
    <source>
        <dbReference type="ARBA" id="ARBA00007837"/>
    </source>
</evidence>
<dbReference type="GO" id="GO:0005524">
    <property type="term" value="F:ATP binding"/>
    <property type="evidence" value="ECO:0007669"/>
    <property type="project" value="UniProtKB-UniRule"/>
</dbReference>
<reference evidence="18" key="1">
    <citation type="submission" date="2021-01" db="EMBL/GenBank/DDBJ databases">
        <title>Whole genome shotgun sequence of Virgisporangium aurantiacum NBRC 16421.</title>
        <authorList>
            <person name="Komaki H."/>
            <person name="Tamura T."/>
        </authorList>
    </citation>
    <scope>NUCLEOTIDE SEQUENCE</scope>
    <source>
        <strain evidence="18">NBRC 16421</strain>
    </source>
</reference>
<evidence type="ECO:0000256" key="9">
    <source>
        <dbReference type="ARBA" id="ARBA00022840"/>
    </source>
</evidence>
<feature type="binding site" evidence="14">
    <location>
        <position position="751"/>
    </location>
    <ligand>
        <name>Mg(2+)</name>
        <dbReference type="ChEBI" id="CHEBI:18420"/>
    </ligand>
</feature>
<keyword evidence="18" id="KW-0670">Pyruvate</keyword>
<keyword evidence="9" id="KW-0067">ATP-binding</keyword>
<evidence type="ECO:0000256" key="5">
    <source>
        <dbReference type="ARBA" id="ARBA00022679"/>
    </source>
</evidence>
<evidence type="ECO:0000256" key="10">
    <source>
        <dbReference type="ARBA" id="ARBA00022842"/>
    </source>
</evidence>
<evidence type="ECO:0000256" key="13">
    <source>
        <dbReference type="PIRSR" id="PIRSR000853-2"/>
    </source>
</evidence>
<dbReference type="InterPro" id="IPR008279">
    <property type="entry name" value="PEP-util_enz_mobile_dom"/>
</dbReference>
<evidence type="ECO:0000256" key="4">
    <source>
        <dbReference type="ARBA" id="ARBA00020138"/>
    </source>
</evidence>
<evidence type="ECO:0000256" key="12">
    <source>
        <dbReference type="PIRSR" id="PIRSR000853-1"/>
    </source>
</evidence>
<comment type="caution">
    <text evidence="18">The sequence shown here is derived from an EMBL/GenBank/DDBJ whole genome shotgun (WGS) entry which is preliminary data.</text>
</comment>
<evidence type="ECO:0000256" key="6">
    <source>
        <dbReference type="ARBA" id="ARBA00022723"/>
    </source>
</evidence>
<evidence type="ECO:0000256" key="11">
    <source>
        <dbReference type="PIRNR" id="PIRNR000853"/>
    </source>
</evidence>
<evidence type="ECO:0000259" key="15">
    <source>
        <dbReference type="Pfam" id="PF00391"/>
    </source>
</evidence>
<dbReference type="SUPFAM" id="SSF56059">
    <property type="entry name" value="Glutathione synthetase ATP-binding domain-like"/>
    <property type="match status" value="1"/>
</dbReference>
<keyword evidence="5" id="KW-0808">Transferase</keyword>
<dbReference type="PROSITE" id="PS00370">
    <property type="entry name" value="PEP_ENZYMES_PHOS_SITE"/>
    <property type="match status" value="1"/>
</dbReference>
<feature type="active site" description="Proton donor" evidence="12">
    <location>
        <position position="838"/>
    </location>
</feature>
<proteinExistence type="inferred from homology"/>
<evidence type="ECO:0000256" key="7">
    <source>
        <dbReference type="ARBA" id="ARBA00022741"/>
    </source>
</evidence>
<dbReference type="Gene3D" id="3.20.20.60">
    <property type="entry name" value="Phosphoenolpyruvate-binding domains"/>
    <property type="match status" value="1"/>
</dbReference>
<keyword evidence="8" id="KW-0418">Kinase</keyword>
<dbReference type="InterPro" id="IPR010121">
    <property type="entry name" value="Pyruvate_phosphate_dikinase"/>
</dbReference>
<feature type="domain" description="PEP-utilising enzyme C-terminal" evidence="17">
    <location>
        <begin position="529"/>
        <end position="874"/>
    </location>
</feature>
<feature type="active site" description="Tele-phosphohistidine intermediate" evidence="12">
    <location>
        <position position="449"/>
    </location>
</feature>
<feature type="binding site" evidence="13">
    <location>
        <position position="623"/>
    </location>
    <ligand>
        <name>substrate</name>
    </ligand>
</feature>
<dbReference type="PANTHER" id="PTHR22931">
    <property type="entry name" value="PHOSPHOENOLPYRUVATE DIKINASE-RELATED"/>
    <property type="match status" value="1"/>
</dbReference>
<dbReference type="RefSeq" id="WP_203990350.1">
    <property type="nucleotide sequence ID" value="NZ_BOPG01000012.1"/>
</dbReference>
<gene>
    <name evidence="18" type="ORF">Vau01_022770</name>
</gene>
<dbReference type="Gene3D" id="3.30.470.20">
    <property type="entry name" value="ATP-grasp fold, B domain"/>
    <property type="match status" value="1"/>
</dbReference>
<dbReference type="Pfam" id="PF00391">
    <property type="entry name" value="PEP-utilizers"/>
    <property type="match status" value="1"/>
</dbReference>
<name>A0A8J4DYL1_9ACTN</name>
<evidence type="ECO:0000313" key="18">
    <source>
        <dbReference type="EMBL" id="GIJ54761.1"/>
    </source>
</evidence>
<dbReference type="Gene3D" id="3.30.1490.20">
    <property type="entry name" value="ATP-grasp fold, A domain"/>
    <property type="match status" value="1"/>
</dbReference>
<feature type="binding site" evidence="13">
    <location>
        <position position="773"/>
    </location>
    <ligand>
        <name>substrate</name>
    </ligand>
</feature>
<dbReference type="InterPro" id="IPR013815">
    <property type="entry name" value="ATP_grasp_subdomain_1"/>
</dbReference>
<keyword evidence="6 14" id="KW-0479">Metal-binding</keyword>
<dbReference type="EC" id="2.7.9.1" evidence="3 11"/>
<feature type="binding site" evidence="13">
    <location>
        <position position="751"/>
    </location>
    <ligand>
        <name>substrate</name>
    </ligand>
</feature>
<keyword evidence="19" id="KW-1185">Reference proteome</keyword>
<dbReference type="Gene3D" id="3.50.30.10">
    <property type="entry name" value="Phosphohistidine domain"/>
    <property type="match status" value="1"/>
</dbReference>
<evidence type="ECO:0000259" key="17">
    <source>
        <dbReference type="Pfam" id="PF02896"/>
    </source>
</evidence>
<evidence type="ECO:0000256" key="8">
    <source>
        <dbReference type="ARBA" id="ARBA00022777"/>
    </source>
</evidence>
<feature type="binding site" evidence="14">
    <location>
        <position position="775"/>
    </location>
    <ligand>
        <name>Mg(2+)</name>
        <dbReference type="ChEBI" id="CHEBI:18420"/>
    </ligand>
</feature>
<dbReference type="NCBIfam" id="NF004531">
    <property type="entry name" value="PRK05878.1"/>
    <property type="match status" value="1"/>
</dbReference>
<evidence type="ECO:0000313" key="19">
    <source>
        <dbReference type="Proteomes" id="UP000612585"/>
    </source>
</evidence>
<dbReference type="Proteomes" id="UP000612585">
    <property type="component" value="Unassembled WGS sequence"/>
</dbReference>
<accession>A0A8J4DYL1</accession>
<dbReference type="Pfam" id="PF01326">
    <property type="entry name" value="PPDK_N"/>
    <property type="match status" value="2"/>
</dbReference>
<dbReference type="InterPro" id="IPR000121">
    <property type="entry name" value="PEP_util_C"/>
</dbReference>
<feature type="binding site" evidence="13">
    <location>
        <position position="772"/>
    </location>
    <ligand>
        <name>substrate</name>
    </ligand>
</feature>
<dbReference type="InterPro" id="IPR015813">
    <property type="entry name" value="Pyrv/PenolPyrv_kinase-like_dom"/>
</dbReference>
<feature type="binding site" evidence="13">
    <location>
        <position position="568"/>
    </location>
    <ligand>
        <name>substrate</name>
    </ligand>
</feature>
<feature type="binding site" evidence="13">
    <location>
        <position position="774"/>
    </location>
    <ligand>
        <name>substrate</name>
    </ligand>
</feature>
<keyword evidence="7" id="KW-0547">Nucleotide-binding</keyword>
<feature type="domain" description="PEP-utilising enzyme mobile" evidence="15">
    <location>
        <begin position="417"/>
        <end position="495"/>
    </location>
</feature>